<dbReference type="EMBL" id="GBXM01014019">
    <property type="protein sequence ID" value="JAH94558.1"/>
    <property type="molecule type" value="Transcribed_RNA"/>
</dbReference>
<accession>A0A0E9WYN1</accession>
<name>A0A0E9WYN1_ANGAN</name>
<keyword evidence="1" id="KW-1133">Transmembrane helix</keyword>
<dbReference type="AlphaFoldDB" id="A0A0E9WYN1"/>
<reference evidence="2" key="1">
    <citation type="submission" date="2014-11" db="EMBL/GenBank/DDBJ databases">
        <authorList>
            <person name="Amaro Gonzalez C."/>
        </authorList>
    </citation>
    <scope>NUCLEOTIDE SEQUENCE</scope>
</reference>
<keyword evidence="1" id="KW-0812">Transmembrane</keyword>
<proteinExistence type="predicted"/>
<feature type="transmembrane region" description="Helical" evidence="1">
    <location>
        <begin position="48"/>
        <end position="67"/>
    </location>
</feature>
<evidence type="ECO:0000256" key="1">
    <source>
        <dbReference type="SAM" id="Phobius"/>
    </source>
</evidence>
<keyword evidence="1" id="KW-0472">Membrane</keyword>
<protein>
    <submittedName>
        <fullName evidence="2">Uncharacterized protein</fullName>
    </submittedName>
</protein>
<evidence type="ECO:0000313" key="2">
    <source>
        <dbReference type="EMBL" id="JAH94558.1"/>
    </source>
</evidence>
<organism evidence="2">
    <name type="scientific">Anguilla anguilla</name>
    <name type="common">European freshwater eel</name>
    <name type="synonym">Muraena anguilla</name>
    <dbReference type="NCBI Taxonomy" id="7936"/>
    <lineage>
        <taxon>Eukaryota</taxon>
        <taxon>Metazoa</taxon>
        <taxon>Chordata</taxon>
        <taxon>Craniata</taxon>
        <taxon>Vertebrata</taxon>
        <taxon>Euteleostomi</taxon>
        <taxon>Actinopterygii</taxon>
        <taxon>Neopterygii</taxon>
        <taxon>Teleostei</taxon>
        <taxon>Anguilliformes</taxon>
        <taxon>Anguillidae</taxon>
        <taxon>Anguilla</taxon>
    </lineage>
</organism>
<reference evidence="2" key="2">
    <citation type="journal article" date="2015" name="Fish Shellfish Immunol.">
        <title>Early steps in the European eel (Anguilla anguilla)-Vibrio vulnificus interaction in the gills: Role of the RtxA13 toxin.</title>
        <authorList>
            <person name="Callol A."/>
            <person name="Pajuelo D."/>
            <person name="Ebbesson L."/>
            <person name="Teles M."/>
            <person name="MacKenzie S."/>
            <person name="Amaro C."/>
        </authorList>
    </citation>
    <scope>NUCLEOTIDE SEQUENCE</scope>
</reference>
<sequence length="69" mass="7743">MIFVWVNVVMNISTFHILKEVGVKALTNSDMKKPVPCFPMGDGRWEPIGMPGIGLVTFPLLFLLKYCTT</sequence>